<dbReference type="InParanoid" id="A0A1X7VM66"/>
<dbReference type="InterPro" id="IPR039228">
    <property type="entry name" value="SZRD1"/>
</dbReference>
<feature type="region of interest" description="Disordered" evidence="1">
    <location>
        <begin position="82"/>
        <end position="133"/>
    </location>
</feature>
<organism evidence="3">
    <name type="scientific">Amphimedon queenslandica</name>
    <name type="common">Sponge</name>
    <dbReference type="NCBI Taxonomy" id="400682"/>
    <lineage>
        <taxon>Eukaryota</taxon>
        <taxon>Metazoa</taxon>
        <taxon>Porifera</taxon>
        <taxon>Demospongiae</taxon>
        <taxon>Heteroscleromorpha</taxon>
        <taxon>Haplosclerida</taxon>
        <taxon>Niphatidae</taxon>
        <taxon>Amphimedon</taxon>
    </lineage>
</organism>
<dbReference type="EnsemblMetazoa" id="Aqu2.1.41481_001">
    <property type="protein sequence ID" value="Aqu2.1.41481_001"/>
    <property type="gene ID" value="Aqu2.1.41481"/>
</dbReference>
<dbReference type="PROSITE" id="PS51673">
    <property type="entry name" value="SUZ"/>
    <property type="match status" value="1"/>
</dbReference>
<reference evidence="3" key="1">
    <citation type="submission" date="2017-05" db="UniProtKB">
        <authorList>
            <consortium name="EnsemblMetazoa"/>
        </authorList>
    </citation>
    <scope>IDENTIFICATION</scope>
</reference>
<dbReference type="FunCoup" id="A0A1X7VM66">
    <property type="interactions" value="173"/>
</dbReference>
<dbReference type="PANTHER" id="PTHR31796">
    <property type="entry name" value="SUZ DOMAIN-CONTAINING PROTEIN 1"/>
    <property type="match status" value="1"/>
</dbReference>
<evidence type="ECO:0000313" key="3">
    <source>
        <dbReference type="EnsemblMetazoa" id="Aqu2.1.41481_001"/>
    </source>
</evidence>
<sequence length="167" mass="19176">MVSKLMAEIEEEEVGDSWEDIEEEDLIRRLTTRQQEVLSKQEQTLPSPEAPVSNERVFVDGPMKIKYSEGSEYVAPIKILKRPSENENHSSAAPVEQRSQRSLAEREAEYASARARILGEGNNSSSSKNPAEKKNYVKTMLRFLHKDKYTRRKQVTLILHPTACHEY</sequence>
<evidence type="ECO:0000256" key="1">
    <source>
        <dbReference type="SAM" id="MobiDB-lite"/>
    </source>
</evidence>
<dbReference type="OrthoDB" id="5373615at2759"/>
<feature type="domain" description="SUZ" evidence="2">
    <location>
        <begin position="52"/>
        <end position="122"/>
    </location>
</feature>
<dbReference type="PANTHER" id="PTHR31796:SF2">
    <property type="entry name" value="SUZ DOMAIN-CONTAINING PROTEIN 1"/>
    <property type="match status" value="1"/>
</dbReference>
<dbReference type="InterPro" id="IPR024771">
    <property type="entry name" value="SUZ"/>
</dbReference>
<dbReference type="Pfam" id="PF12752">
    <property type="entry name" value="SUZ"/>
    <property type="match status" value="1"/>
</dbReference>
<accession>A0A1X7VM66</accession>
<proteinExistence type="predicted"/>
<name>A0A1X7VM66_AMPQE</name>
<evidence type="ECO:0000259" key="2">
    <source>
        <dbReference type="PROSITE" id="PS51673"/>
    </source>
</evidence>
<dbReference type="AlphaFoldDB" id="A0A1X7VM66"/>
<protein>
    <recommendedName>
        <fullName evidence="2">SUZ domain-containing protein</fullName>
    </recommendedName>
</protein>